<dbReference type="EMBL" id="JAUSQZ010000001">
    <property type="protein sequence ID" value="MDP9825798.1"/>
    <property type="molecule type" value="Genomic_DNA"/>
</dbReference>
<dbReference type="SUPFAM" id="SSF51735">
    <property type="entry name" value="NAD(P)-binding Rossmann-fold domains"/>
    <property type="match status" value="1"/>
</dbReference>
<evidence type="ECO:0000313" key="5">
    <source>
        <dbReference type="EMBL" id="MDP9825798.1"/>
    </source>
</evidence>
<keyword evidence="6" id="KW-1185">Reference proteome</keyword>
<evidence type="ECO:0000256" key="1">
    <source>
        <dbReference type="ARBA" id="ARBA00022857"/>
    </source>
</evidence>
<gene>
    <name evidence="5" type="ORF">J2S57_001547</name>
</gene>
<dbReference type="EC" id="1.6.5.5" evidence="5"/>
<protein>
    <submittedName>
        <fullName evidence="5">NADPH2:quinone reductase</fullName>
        <ecNumber evidence="5">1.6.5.5</ecNumber>
    </submittedName>
</protein>
<dbReference type="InterPro" id="IPR013154">
    <property type="entry name" value="ADH-like_N"/>
</dbReference>
<sequence>MWTVVAERIGGPEVLTYREMPDPEPGAGQVRVRVEVAAVTFMDVMRRSGSPIGPPASFPIVLGNGVAGVVDRVGPGVDESCLTTRVVTTTGGSGGYASLAVANAADLHVVPHSLDSRSAAAVLADGRTALGLFEAAKIRTGDVVVVTAAAGGVGSLLVQLAVAAGARVTGLVGSATKAESVGLDNVLNYRETGWSGRVPQADVVFDGVGGEITTALAARIRSGGRYLQHGAASGTWGVIEPRSDVDVIPLSVISVDGMAARALELTAAGTLKPLIVQTFPLAEAVRAHEAIEARTAIGKTLLILRSSSRSSDHREALRPRADHATPTSPGSTDPRPAR</sequence>
<dbReference type="Proteomes" id="UP001235712">
    <property type="component" value="Unassembled WGS sequence"/>
</dbReference>
<evidence type="ECO:0000256" key="3">
    <source>
        <dbReference type="SAM" id="MobiDB-lite"/>
    </source>
</evidence>
<dbReference type="PANTHER" id="PTHR48106">
    <property type="entry name" value="QUINONE OXIDOREDUCTASE PIG3-RELATED"/>
    <property type="match status" value="1"/>
</dbReference>
<dbReference type="Pfam" id="PF08240">
    <property type="entry name" value="ADH_N"/>
    <property type="match status" value="1"/>
</dbReference>
<evidence type="ECO:0000256" key="2">
    <source>
        <dbReference type="ARBA" id="ARBA00023002"/>
    </source>
</evidence>
<dbReference type="SUPFAM" id="SSF50129">
    <property type="entry name" value="GroES-like"/>
    <property type="match status" value="1"/>
</dbReference>
<dbReference type="PANTHER" id="PTHR48106:SF13">
    <property type="entry name" value="QUINONE OXIDOREDUCTASE-RELATED"/>
    <property type="match status" value="1"/>
</dbReference>
<evidence type="ECO:0000259" key="4">
    <source>
        <dbReference type="SMART" id="SM00829"/>
    </source>
</evidence>
<dbReference type="Gene3D" id="3.40.50.720">
    <property type="entry name" value="NAD(P)-binding Rossmann-like Domain"/>
    <property type="match status" value="1"/>
</dbReference>
<feature type="domain" description="Enoyl reductase (ER)" evidence="4">
    <location>
        <begin position="10"/>
        <end position="302"/>
    </location>
</feature>
<dbReference type="GO" id="GO:0003960">
    <property type="term" value="F:quinone reductase (NADPH) activity"/>
    <property type="evidence" value="ECO:0007669"/>
    <property type="project" value="UniProtKB-EC"/>
</dbReference>
<dbReference type="SMART" id="SM00829">
    <property type="entry name" value="PKS_ER"/>
    <property type="match status" value="1"/>
</dbReference>
<accession>A0ABT9NZD2</accession>
<dbReference type="InterPro" id="IPR036291">
    <property type="entry name" value="NAD(P)-bd_dom_sf"/>
</dbReference>
<reference evidence="5 6" key="1">
    <citation type="submission" date="2023-07" db="EMBL/GenBank/DDBJ databases">
        <title>Sequencing the genomes of 1000 actinobacteria strains.</title>
        <authorList>
            <person name="Klenk H.-P."/>
        </authorList>
    </citation>
    <scope>NUCLEOTIDE SEQUENCE [LARGE SCALE GENOMIC DNA]</scope>
    <source>
        <strain evidence="5 6">DSM 44388</strain>
    </source>
</reference>
<name>A0ABT9NZD2_9ACTN</name>
<dbReference type="InterPro" id="IPR020843">
    <property type="entry name" value="ER"/>
</dbReference>
<evidence type="ECO:0000313" key="6">
    <source>
        <dbReference type="Proteomes" id="UP001235712"/>
    </source>
</evidence>
<feature type="compositionally biased region" description="Basic and acidic residues" evidence="3">
    <location>
        <begin position="310"/>
        <end position="323"/>
    </location>
</feature>
<organism evidence="5 6">
    <name type="scientific">Kineosporia succinea</name>
    <dbReference type="NCBI Taxonomy" id="84632"/>
    <lineage>
        <taxon>Bacteria</taxon>
        <taxon>Bacillati</taxon>
        <taxon>Actinomycetota</taxon>
        <taxon>Actinomycetes</taxon>
        <taxon>Kineosporiales</taxon>
        <taxon>Kineosporiaceae</taxon>
        <taxon>Kineosporia</taxon>
    </lineage>
</organism>
<dbReference type="InterPro" id="IPR011032">
    <property type="entry name" value="GroES-like_sf"/>
</dbReference>
<feature type="region of interest" description="Disordered" evidence="3">
    <location>
        <begin position="309"/>
        <end position="338"/>
    </location>
</feature>
<proteinExistence type="predicted"/>
<dbReference type="Pfam" id="PF13602">
    <property type="entry name" value="ADH_zinc_N_2"/>
    <property type="match status" value="1"/>
</dbReference>
<keyword evidence="1" id="KW-0521">NADP</keyword>
<dbReference type="RefSeq" id="WP_307239942.1">
    <property type="nucleotide sequence ID" value="NZ_JAUSQZ010000001.1"/>
</dbReference>
<keyword evidence="2 5" id="KW-0560">Oxidoreductase</keyword>
<comment type="caution">
    <text evidence="5">The sequence shown here is derived from an EMBL/GenBank/DDBJ whole genome shotgun (WGS) entry which is preliminary data.</text>
</comment>
<dbReference type="Gene3D" id="3.90.180.10">
    <property type="entry name" value="Medium-chain alcohol dehydrogenases, catalytic domain"/>
    <property type="match status" value="1"/>
</dbReference>